<protein>
    <submittedName>
        <fullName evidence="2">Uncharacterized protein</fullName>
    </submittedName>
</protein>
<evidence type="ECO:0000313" key="2">
    <source>
        <dbReference type="WBParaSite" id="SVE_2018300.1"/>
    </source>
</evidence>
<dbReference type="Proteomes" id="UP000035680">
    <property type="component" value="Unassembled WGS sequence"/>
</dbReference>
<dbReference type="WBParaSite" id="SVE_2018300.1">
    <property type="protein sequence ID" value="SVE_2018300.1"/>
    <property type="gene ID" value="SVE_2018300"/>
</dbReference>
<proteinExistence type="predicted"/>
<accession>A0A0K0G606</accession>
<sequence length="102" mass="11748">MPNNLGIWKSKMLINTTCTTKRALKADTFLIEKRNNISYKLTSVISDKNVSPNPCCIKENGKMEKFTDNYFIDVQRINFLQSEFNDTSPVDVPLITEKLNEQ</sequence>
<name>A0A0K0G606_STRVS</name>
<reference evidence="2" key="2">
    <citation type="submission" date="2015-08" db="UniProtKB">
        <authorList>
            <consortium name="WormBaseParasite"/>
        </authorList>
    </citation>
    <scope>IDENTIFICATION</scope>
</reference>
<reference evidence="1" key="1">
    <citation type="submission" date="2014-07" db="EMBL/GenBank/DDBJ databases">
        <authorList>
            <person name="Martin A.A"/>
            <person name="De Silva N."/>
        </authorList>
    </citation>
    <scope>NUCLEOTIDE SEQUENCE</scope>
</reference>
<dbReference type="AlphaFoldDB" id="A0A0K0G606"/>
<evidence type="ECO:0000313" key="1">
    <source>
        <dbReference type="Proteomes" id="UP000035680"/>
    </source>
</evidence>
<keyword evidence="1" id="KW-1185">Reference proteome</keyword>
<organism evidence="1 2">
    <name type="scientific">Strongyloides venezuelensis</name>
    <name type="common">Threadworm</name>
    <dbReference type="NCBI Taxonomy" id="75913"/>
    <lineage>
        <taxon>Eukaryota</taxon>
        <taxon>Metazoa</taxon>
        <taxon>Ecdysozoa</taxon>
        <taxon>Nematoda</taxon>
        <taxon>Chromadorea</taxon>
        <taxon>Rhabditida</taxon>
        <taxon>Tylenchina</taxon>
        <taxon>Panagrolaimomorpha</taxon>
        <taxon>Strongyloidoidea</taxon>
        <taxon>Strongyloididae</taxon>
        <taxon>Strongyloides</taxon>
    </lineage>
</organism>